<gene>
    <name evidence="2" type="ORF">PBY51_024087</name>
</gene>
<protein>
    <submittedName>
        <fullName evidence="2">Uncharacterized protein</fullName>
    </submittedName>
</protein>
<dbReference type="EMBL" id="JAUZQC010000006">
    <property type="protein sequence ID" value="KAK5869364.1"/>
    <property type="molecule type" value="Genomic_DNA"/>
</dbReference>
<accession>A0AAN7XYN7</accession>
<reference evidence="2 3" key="2">
    <citation type="journal article" date="2023" name="Mol. Biol. Evol.">
        <title>Genomics of Secondarily Temperate Adaptation in the Only Non-Antarctic Icefish.</title>
        <authorList>
            <person name="Rivera-Colon A.G."/>
            <person name="Rayamajhi N."/>
            <person name="Minhas B.F."/>
            <person name="Madrigal G."/>
            <person name="Bilyk K.T."/>
            <person name="Yoon V."/>
            <person name="Hune M."/>
            <person name="Gregory S."/>
            <person name="Cheng C.H.C."/>
            <person name="Catchen J.M."/>
        </authorList>
    </citation>
    <scope>NUCLEOTIDE SEQUENCE [LARGE SCALE GENOMIC DNA]</scope>
    <source>
        <strain evidence="2">JMC-PN-2008</strain>
    </source>
</reference>
<comment type="caution">
    <text evidence="2">The sequence shown here is derived from an EMBL/GenBank/DDBJ whole genome shotgun (WGS) entry which is preliminary data.</text>
</comment>
<dbReference type="Proteomes" id="UP001346869">
    <property type="component" value="Unassembled WGS sequence"/>
</dbReference>
<dbReference type="AlphaFoldDB" id="A0AAN7XYN7"/>
<feature type="region of interest" description="Disordered" evidence="1">
    <location>
        <begin position="40"/>
        <end position="72"/>
    </location>
</feature>
<name>A0AAN7XYN7_ELEMC</name>
<evidence type="ECO:0000313" key="2">
    <source>
        <dbReference type="EMBL" id="KAK5869364.1"/>
    </source>
</evidence>
<sequence>MRAVEVECEYLFCFGLLKGELHGGHRQLVGKEIHISRQLQRADVGSRAVPPTDATQQLSLTERTHKNKTKYH</sequence>
<organism evidence="2 3">
    <name type="scientific">Eleginops maclovinus</name>
    <name type="common">Patagonian blennie</name>
    <name type="synonym">Eleginus maclovinus</name>
    <dbReference type="NCBI Taxonomy" id="56733"/>
    <lineage>
        <taxon>Eukaryota</taxon>
        <taxon>Metazoa</taxon>
        <taxon>Chordata</taxon>
        <taxon>Craniata</taxon>
        <taxon>Vertebrata</taxon>
        <taxon>Euteleostomi</taxon>
        <taxon>Actinopterygii</taxon>
        <taxon>Neopterygii</taxon>
        <taxon>Teleostei</taxon>
        <taxon>Neoteleostei</taxon>
        <taxon>Acanthomorphata</taxon>
        <taxon>Eupercaria</taxon>
        <taxon>Perciformes</taxon>
        <taxon>Notothenioidei</taxon>
        <taxon>Eleginopidae</taxon>
        <taxon>Eleginops</taxon>
    </lineage>
</organism>
<proteinExistence type="predicted"/>
<reference evidence="2 3" key="1">
    <citation type="journal article" date="2023" name="Genes (Basel)">
        <title>Chromosome-Level Genome Assembly and Circadian Gene Repertoire of the Patagonia Blennie Eleginops maclovinus-The Closest Ancestral Proxy of Antarctic Cryonotothenioids.</title>
        <authorList>
            <person name="Cheng C.C."/>
            <person name="Rivera-Colon A.G."/>
            <person name="Minhas B.F."/>
            <person name="Wilson L."/>
            <person name="Rayamajhi N."/>
            <person name="Vargas-Chacoff L."/>
            <person name="Catchen J.M."/>
        </authorList>
    </citation>
    <scope>NUCLEOTIDE SEQUENCE [LARGE SCALE GENOMIC DNA]</scope>
    <source>
        <strain evidence="2">JMC-PN-2008</strain>
    </source>
</reference>
<evidence type="ECO:0000256" key="1">
    <source>
        <dbReference type="SAM" id="MobiDB-lite"/>
    </source>
</evidence>
<evidence type="ECO:0000313" key="3">
    <source>
        <dbReference type="Proteomes" id="UP001346869"/>
    </source>
</evidence>
<keyword evidence="3" id="KW-1185">Reference proteome</keyword>